<evidence type="ECO:0000256" key="1">
    <source>
        <dbReference type="SAM" id="SignalP"/>
    </source>
</evidence>
<evidence type="ECO:0000313" key="3">
    <source>
        <dbReference type="Proteomes" id="UP001139260"/>
    </source>
</evidence>
<feature type="signal peptide" evidence="1">
    <location>
        <begin position="1"/>
        <end position="18"/>
    </location>
</feature>
<accession>A0A9X1XSU7</accession>
<dbReference type="EMBL" id="JALNUB010000013">
    <property type="protein sequence ID" value="MCK8143190.1"/>
    <property type="molecule type" value="Genomic_DNA"/>
</dbReference>
<sequence length="158" mass="18221">MKKIISIILLIIGFFAQAQFTPGQLKELTQKQATALSNEIANNSKSPLVFVEAKENTKGDYYVMNFGTGENMLKVVFNVFYKGENKALEIKGEKIYRFYQAFGTYLDLFPTWKKIFKPEAELEKTVDDFNSQELIDKSDKVNFKFKGEGKQWSITNWS</sequence>
<proteinExistence type="predicted"/>
<protein>
    <submittedName>
        <fullName evidence="2">Uncharacterized protein</fullName>
    </submittedName>
</protein>
<name>A0A9X1XSU7_9FLAO</name>
<dbReference type="RefSeq" id="WP_248429223.1">
    <property type="nucleotide sequence ID" value="NZ_JALNUB010000013.1"/>
</dbReference>
<gene>
    <name evidence="2" type="ORF">MW871_14970</name>
</gene>
<evidence type="ECO:0000313" key="2">
    <source>
        <dbReference type="EMBL" id="MCK8143190.1"/>
    </source>
</evidence>
<keyword evidence="3" id="KW-1185">Reference proteome</keyword>
<dbReference type="AlphaFoldDB" id="A0A9X1XSU7"/>
<comment type="caution">
    <text evidence="2">The sequence shown here is derived from an EMBL/GenBank/DDBJ whole genome shotgun (WGS) entry which is preliminary data.</text>
</comment>
<reference evidence="2" key="1">
    <citation type="submission" date="2022-04" db="EMBL/GenBank/DDBJ databases">
        <title>Flavobacterium pygoscelis sp. nov. isolated from Chinstrap chick (Pygoscelis antarcticus).</title>
        <authorList>
            <person name="Irgang R."/>
            <person name="Poblete-Morales M."/>
            <person name="Avendano-Herrera R."/>
        </authorList>
    </citation>
    <scope>NUCLEOTIDE SEQUENCE</scope>
    <source>
        <strain evidence="2">I-SCBP12n</strain>
    </source>
</reference>
<keyword evidence="1" id="KW-0732">Signal</keyword>
<organism evidence="2 3">
    <name type="scientific">Flavobacterium pygoscelis</name>
    <dbReference type="NCBI Taxonomy" id="2893176"/>
    <lineage>
        <taxon>Bacteria</taxon>
        <taxon>Pseudomonadati</taxon>
        <taxon>Bacteroidota</taxon>
        <taxon>Flavobacteriia</taxon>
        <taxon>Flavobacteriales</taxon>
        <taxon>Flavobacteriaceae</taxon>
        <taxon>Flavobacterium</taxon>
    </lineage>
</organism>
<dbReference type="Proteomes" id="UP001139260">
    <property type="component" value="Unassembled WGS sequence"/>
</dbReference>
<feature type="chain" id="PRO_5040865650" evidence="1">
    <location>
        <begin position="19"/>
        <end position="158"/>
    </location>
</feature>